<organism evidence="2 3">
    <name type="scientific">Syncephalis pseudoplumigaleata</name>
    <dbReference type="NCBI Taxonomy" id="1712513"/>
    <lineage>
        <taxon>Eukaryota</taxon>
        <taxon>Fungi</taxon>
        <taxon>Fungi incertae sedis</taxon>
        <taxon>Zoopagomycota</taxon>
        <taxon>Zoopagomycotina</taxon>
        <taxon>Zoopagomycetes</taxon>
        <taxon>Zoopagales</taxon>
        <taxon>Piptocephalidaceae</taxon>
        <taxon>Syncephalis</taxon>
    </lineage>
</organism>
<feature type="compositionally biased region" description="Pro residues" evidence="1">
    <location>
        <begin position="199"/>
        <end position="209"/>
    </location>
</feature>
<feature type="compositionally biased region" description="Pro residues" evidence="1">
    <location>
        <begin position="289"/>
        <end position="298"/>
    </location>
</feature>
<evidence type="ECO:0008006" key="4">
    <source>
        <dbReference type="Google" id="ProtNLM"/>
    </source>
</evidence>
<dbReference type="InterPro" id="IPR036047">
    <property type="entry name" value="F-box-like_dom_sf"/>
</dbReference>
<gene>
    <name evidence="2" type="ORF">SYNPS1DRAFT_28103</name>
</gene>
<feature type="compositionally biased region" description="Basic and acidic residues" evidence="1">
    <location>
        <begin position="92"/>
        <end position="111"/>
    </location>
</feature>
<evidence type="ECO:0000256" key="1">
    <source>
        <dbReference type="SAM" id="MobiDB-lite"/>
    </source>
</evidence>
<accession>A0A4P9Z1E5</accession>
<feature type="compositionally biased region" description="Polar residues" evidence="1">
    <location>
        <begin position="1063"/>
        <end position="1072"/>
    </location>
</feature>
<reference evidence="3" key="1">
    <citation type="journal article" date="2018" name="Nat. Microbiol.">
        <title>Leveraging single-cell genomics to expand the fungal tree of life.</title>
        <authorList>
            <person name="Ahrendt S.R."/>
            <person name="Quandt C.A."/>
            <person name="Ciobanu D."/>
            <person name="Clum A."/>
            <person name="Salamov A."/>
            <person name="Andreopoulos B."/>
            <person name="Cheng J.F."/>
            <person name="Woyke T."/>
            <person name="Pelin A."/>
            <person name="Henrissat B."/>
            <person name="Reynolds N.K."/>
            <person name="Benny G.L."/>
            <person name="Smith M.E."/>
            <person name="James T.Y."/>
            <person name="Grigoriev I.V."/>
        </authorList>
    </citation>
    <scope>NUCLEOTIDE SEQUENCE [LARGE SCALE GENOMIC DNA]</scope>
    <source>
        <strain evidence="3">Benny S71-1</strain>
    </source>
</reference>
<dbReference type="EMBL" id="KZ989489">
    <property type="protein sequence ID" value="RKP26196.1"/>
    <property type="molecule type" value="Genomic_DNA"/>
</dbReference>
<feature type="compositionally biased region" description="Low complexity" evidence="1">
    <location>
        <begin position="1"/>
        <end position="20"/>
    </location>
</feature>
<feature type="compositionally biased region" description="Low complexity" evidence="1">
    <location>
        <begin position="223"/>
        <end position="253"/>
    </location>
</feature>
<proteinExistence type="predicted"/>
<evidence type="ECO:0000313" key="3">
    <source>
        <dbReference type="Proteomes" id="UP000278143"/>
    </source>
</evidence>
<dbReference type="OrthoDB" id="5590713at2759"/>
<dbReference type="Proteomes" id="UP000278143">
    <property type="component" value="Unassembled WGS sequence"/>
</dbReference>
<dbReference type="SUPFAM" id="SSF81383">
    <property type="entry name" value="F-box domain"/>
    <property type="match status" value="1"/>
</dbReference>
<feature type="region of interest" description="Disordered" evidence="1">
    <location>
        <begin position="168"/>
        <end position="298"/>
    </location>
</feature>
<feature type="compositionally biased region" description="Low complexity" evidence="1">
    <location>
        <begin position="188"/>
        <end position="198"/>
    </location>
</feature>
<evidence type="ECO:0000313" key="2">
    <source>
        <dbReference type="EMBL" id="RKP26196.1"/>
    </source>
</evidence>
<feature type="region of interest" description="Disordered" evidence="1">
    <location>
        <begin position="85"/>
        <end position="122"/>
    </location>
</feature>
<dbReference type="AlphaFoldDB" id="A0A4P9Z1E5"/>
<keyword evidence="3" id="KW-1185">Reference proteome</keyword>
<sequence>MSMLSFSSSSVSSLVESPSLGAGHATDVDGQFFRSRSLSVDSNAPLPASFMAKRDIIPRSPSRPLPPLPPLPSDVAAVGALLREQSRPLPPMHHDPTRCGERAHTSDDQPRHAGSPSVNASAPTDIDFARLYDQVAGSMHSLDLHLAGEDRPAPDDGQRRGAPVEVATTALPPLPPRPSTADVPPLSPSISTSNSPTATAPPPPLPPRPSTAYAHSDLVHAASSLPSQSPSTSGHAAMTATASESALAASPTSNDRALQRISRSESKLRRKAKYNAPGLVPHPIDTRLLPPPSVGSLPPPHRRVAPAISKVATNEHVRIGDYRQHATLVSPVIDENTELQHQPQALMLSPTSPVITASQPRQSSPVLVPTRVSARRGTGAFVTRLPPEIHVHIARFLTLRELIVMCRVARQFSPRCSRGAHSPYDPDRPARIVKHVAMLLRDFGETPLHYQANVVLAPLIQHRDFRYENMALHAGKFGIPIGLAYWWAWQSGSPDLLAALLRARWQLTADSLRRIEWDYLPRSTNAPSNVSPRFHGNDAEGAILREAMASVGNAPGFLDAGSSAAGGRQHWRRSASFGRSGRSGHTVAIPKRAATLFVPSSTADGHMEAAGTSSSAAHGQQRNQLVGHELFGGSQHQGWLHEAFRLRDQFWYSCFTSDGPLLIDAVLRDPWAFLVAYPPVDAVERARVQLRPLISEPNLSQLLGLLEARSLYSTSHGIYDWLLLVAAVCRSHSALVRIRRTQRCTSHGWNQVLLRLTCYAVLTTTDARFLASLTGEQVSSHTSTLSDRQRQVGHQELAKLRQLYRETIAHGLCTRQSINKALIMLYVDRLDYDVGSGAITIQSMPGSADALNGGRGRVDNVHLTEFGELLLSTRLYSEDPAGRLIRHCCQRPDRSGMMITGTNNHQIDTAELYHGIMSNINGDAAVPDPSSPTLNTSGANTAYPVPQLLHYIIDGGRYPAGDADWCLQWLVRAGDLGLMRRVLQNGAYSPQGLSWCFQYAYQFDDLNVYTELLRCVRPDSDTLQRWRAHTSGRTKRKVARLVQQPDGGLRKLAPREAAAAAANNPSRPSHATASRPRLSPPGQSSDGR</sequence>
<feature type="region of interest" description="Disordered" evidence="1">
    <location>
        <begin position="1"/>
        <end position="27"/>
    </location>
</feature>
<feature type="region of interest" description="Disordered" evidence="1">
    <location>
        <begin position="1045"/>
        <end position="1088"/>
    </location>
</feature>
<dbReference type="CDD" id="cd09917">
    <property type="entry name" value="F-box_SF"/>
    <property type="match status" value="1"/>
</dbReference>
<name>A0A4P9Z1E5_9FUNG</name>
<protein>
    <recommendedName>
        <fullName evidence="4">F-box domain-containing protein</fullName>
    </recommendedName>
</protein>